<dbReference type="RefSeq" id="WP_377469151.1">
    <property type="nucleotide sequence ID" value="NZ_JBHLWN010000025.1"/>
</dbReference>
<feature type="transmembrane region" description="Helical" evidence="1">
    <location>
        <begin position="87"/>
        <end position="105"/>
    </location>
</feature>
<feature type="transmembrane region" description="Helical" evidence="1">
    <location>
        <begin position="55"/>
        <end position="75"/>
    </location>
</feature>
<keyword evidence="3" id="KW-1185">Reference proteome</keyword>
<gene>
    <name evidence="2" type="ORF">ACFFK0_06360</name>
</gene>
<reference evidence="2 3" key="1">
    <citation type="submission" date="2024-09" db="EMBL/GenBank/DDBJ databases">
        <authorList>
            <person name="Sun Q."/>
            <person name="Mori K."/>
        </authorList>
    </citation>
    <scope>NUCLEOTIDE SEQUENCE [LARGE SCALE GENOMIC DNA]</scope>
    <source>
        <strain evidence="2 3">CCM 7759</strain>
    </source>
</reference>
<evidence type="ECO:0000313" key="2">
    <source>
        <dbReference type="EMBL" id="MFC0212079.1"/>
    </source>
</evidence>
<keyword evidence="1" id="KW-0472">Membrane</keyword>
<evidence type="ECO:0000313" key="3">
    <source>
        <dbReference type="Proteomes" id="UP001589776"/>
    </source>
</evidence>
<accession>A0ABV6DHI5</accession>
<dbReference type="Pfam" id="PF10002">
    <property type="entry name" value="DUF2243"/>
    <property type="match status" value="1"/>
</dbReference>
<proteinExistence type="predicted"/>
<dbReference type="Proteomes" id="UP001589776">
    <property type="component" value="Unassembled WGS sequence"/>
</dbReference>
<name>A0ABV6DHI5_9BACL</name>
<organism evidence="2 3">
    <name type="scientific">Paenibacillus chartarius</name>
    <dbReference type="NCBI Taxonomy" id="747481"/>
    <lineage>
        <taxon>Bacteria</taxon>
        <taxon>Bacillati</taxon>
        <taxon>Bacillota</taxon>
        <taxon>Bacilli</taxon>
        <taxon>Bacillales</taxon>
        <taxon>Paenibacillaceae</taxon>
        <taxon>Paenibacillus</taxon>
    </lineage>
</organism>
<dbReference type="EMBL" id="JBHLWN010000025">
    <property type="protein sequence ID" value="MFC0212079.1"/>
    <property type="molecule type" value="Genomic_DNA"/>
</dbReference>
<feature type="transmembrane region" description="Helical" evidence="1">
    <location>
        <begin position="125"/>
        <end position="144"/>
    </location>
</feature>
<sequence length="151" mass="16900">MEVMFRSNSQQAIGAFVLGLGLLGAVDGIVFHQLLQWHSVVMHTDRHGQIESDGWFHLATTILLAWGAILLWHGGRDGFARLPVRQLIGLVLLGGGAFNIVEGLVNHHWLQIHHVKQGDPHELWYDVAFLVWGAVMVAIGLELCRKRFRQG</sequence>
<evidence type="ECO:0000256" key="1">
    <source>
        <dbReference type="SAM" id="Phobius"/>
    </source>
</evidence>
<comment type="caution">
    <text evidence="2">The sequence shown here is derived from an EMBL/GenBank/DDBJ whole genome shotgun (WGS) entry which is preliminary data.</text>
</comment>
<keyword evidence="1" id="KW-1133">Transmembrane helix</keyword>
<keyword evidence="1" id="KW-0812">Transmembrane</keyword>
<dbReference type="InterPro" id="IPR018719">
    <property type="entry name" value="DUF2243_membrane"/>
</dbReference>
<protein>
    <submittedName>
        <fullName evidence="2">DUF2243 domain-containing protein</fullName>
    </submittedName>
</protein>
<feature type="transmembrane region" description="Helical" evidence="1">
    <location>
        <begin position="12"/>
        <end position="35"/>
    </location>
</feature>